<name>A0A917H5K1_9MICC</name>
<evidence type="ECO:0000313" key="1">
    <source>
        <dbReference type="EMBL" id="GGG68162.1"/>
    </source>
</evidence>
<comment type="caution">
    <text evidence="1">The sequence shown here is derived from an EMBL/GenBank/DDBJ whole genome shotgun (WGS) entry which is preliminary data.</text>
</comment>
<dbReference type="Proteomes" id="UP000638848">
    <property type="component" value="Unassembled WGS sequence"/>
</dbReference>
<evidence type="ECO:0000313" key="2">
    <source>
        <dbReference type="Proteomes" id="UP000638848"/>
    </source>
</evidence>
<reference evidence="1" key="1">
    <citation type="journal article" date="2014" name="Int. J. Syst. Evol. Microbiol.">
        <title>Complete genome sequence of Corynebacterium casei LMG S-19264T (=DSM 44701T), isolated from a smear-ripened cheese.</title>
        <authorList>
            <consortium name="US DOE Joint Genome Institute (JGI-PGF)"/>
            <person name="Walter F."/>
            <person name="Albersmeier A."/>
            <person name="Kalinowski J."/>
            <person name="Ruckert C."/>
        </authorList>
    </citation>
    <scope>NUCLEOTIDE SEQUENCE</scope>
    <source>
        <strain evidence="1">CGMCC 1.12187</strain>
    </source>
</reference>
<sequence>MKLLLATLVIVAIFVFVVVRMNRDAAARGQAAVAEVESTPAETIATWPEAKLRRTAQLLKTRRTLLGIRHGAEGQTRLAAGRIGRDLERAGAAELKLVEADRAAAGHGER</sequence>
<dbReference type="EMBL" id="BMEQ01000029">
    <property type="protein sequence ID" value="GGG68162.1"/>
    <property type="molecule type" value="Genomic_DNA"/>
</dbReference>
<protein>
    <submittedName>
        <fullName evidence="1">Uncharacterized protein</fullName>
    </submittedName>
</protein>
<proteinExistence type="predicted"/>
<organism evidence="1 2">
    <name type="scientific">Kocuria dechangensis</name>
    <dbReference type="NCBI Taxonomy" id="1176249"/>
    <lineage>
        <taxon>Bacteria</taxon>
        <taxon>Bacillati</taxon>
        <taxon>Actinomycetota</taxon>
        <taxon>Actinomycetes</taxon>
        <taxon>Micrococcales</taxon>
        <taxon>Micrococcaceae</taxon>
        <taxon>Kocuria</taxon>
    </lineage>
</organism>
<reference evidence="1" key="2">
    <citation type="submission" date="2020-09" db="EMBL/GenBank/DDBJ databases">
        <authorList>
            <person name="Sun Q."/>
            <person name="Zhou Y."/>
        </authorList>
    </citation>
    <scope>NUCLEOTIDE SEQUENCE</scope>
    <source>
        <strain evidence="1">CGMCC 1.12187</strain>
    </source>
</reference>
<keyword evidence="2" id="KW-1185">Reference proteome</keyword>
<accession>A0A917H5K1</accession>
<dbReference type="RefSeq" id="WP_188539663.1">
    <property type="nucleotide sequence ID" value="NZ_BMEQ01000029.1"/>
</dbReference>
<gene>
    <name evidence="1" type="ORF">GCM10011374_35610</name>
</gene>
<dbReference type="AlphaFoldDB" id="A0A917H5K1"/>